<dbReference type="EMBL" id="QRBI01000120">
    <property type="protein sequence ID" value="RMC06444.1"/>
    <property type="molecule type" value="Genomic_DNA"/>
</dbReference>
<name>A0A3M0K567_HIRRU</name>
<dbReference type="Proteomes" id="UP000269221">
    <property type="component" value="Unassembled WGS sequence"/>
</dbReference>
<protein>
    <submittedName>
        <fullName evidence="1">Uncharacterized protein</fullName>
    </submittedName>
</protein>
<proteinExistence type="predicted"/>
<gene>
    <name evidence="1" type="ORF">DUI87_15878</name>
</gene>
<reference evidence="1 2" key="1">
    <citation type="submission" date="2018-07" db="EMBL/GenBank/DDBJ databases">
        <title>A high quality draft genome assembly of the barn swallow (H. rustica rustica).</title>
        <authorList>
            <person name="Formenti G."/>
            <person name="Chiara M."/>
            <person name="Poveda L."/>
            <person name="Francoijs K.-J."/>
            <person name="Bonisoli-Alquati A."/>
            <person name="Canova L."/>
            <person name="Gianfranceschi L."/>
            <person name="Horner D.S."/>
            <person name="Saino N."/>
        </authorList>
    </citation>
    <scope>NUCLEOTIDE SEQUENCE [LARGE SCALE GENOMIC DNA]</scope>
    <source>
        <strain evidence="1">Chelidonia</strain>
        <tissue evidence="1">Blood</tissue>
    </source>
</reference>
<dbReference type="AlphaFoldDB" id="A0A3M0K567"/>
<comment type="caution">
    <text evidence="1">The sequence shown here is derived from an EMBL/GenBank/DDBJ whole genome shotgun (WGS) entry which is preliminary data.</text>
</comment>
<sequence>MEAAFGRQCEAKLCSQVSTSKETEIFGTPRVAKLPGKAGLSSQQHLLLMAVVSPAQGQQTIGKSIAYMEMTVAFGDELRKSCKARVKFGAGGEEWLIGSSAAEVDRVTESSLGLGLKSGKLRGLLVPGQTEKRKQIHQTKRMPVNELGIPLQVPCPEACQDGWLQPHMELVPTQRNFPLELNGRETVKVKGQDKPVGTSSIQQCSITTSPAEQWQQIDALSGTHHTFALCSAGTSVTHELLEWTRAFVLGRLGGNVIPETS</sequence>
<accession>A0A3M0K567</accession>
<organism evidence="1 2">
    <name type="scientific">Hirundo rustica rustica</name>
    <dbReference type="NCBI Taxonomy" id="333673"/>
    <lineage>
        <taxon>Eukaryota</taxon>
        <taxon>Metazoa</taxon>
        <taxon>Chordata</taxon>
        <taxon>Craniata</taxon>
        <taxon>Vertebrata</taxon>
        <taxon>Euteleostomi</taxon>
        <taxon>Archelosauria</taxon>
        <taxon>Archosauria</taxon>
        <taxon>Dinosauria</taxon>
        <taxon>Saurischia</taxon>
        <taxon>Theropoda</taxon>
        <taxon>Coelurosauria</taxon>
        <taxon>Aves</taxon>
        <taxon>Neognathae</taxon>
        <taxon>Neoaves</taxon>
        <taxon>Telluraves</taxon>
        <taxon>Australaves</taxon>
        <taxon>Passeriformes</taxon>
        <taxon>Sylvioidea</taxon>
        <taxon>Hirundinidae</taxon>
        <taxon>Hirundo</taxon>
    </lineage>
</organism>
<evidence type="ECO:0000313" key="2">
    <source>
        <dbReference type="Proteomes" id="UP000269221"/>
    </source>
</evidence>
<evidence type="ECO:0000313" key="1">
    <source>
        <dbReference type="EMBL" id="RMC06444.1"/>
    </source>
</evidence>
<keyword evidence="2" id="KW-1185">Reference proteome</keyword>